<dbReference type="GO" id="GO:0016906">
    <property type="term" value="F:sterol 3-beta-glucosyltransferase activity"/>
    <property type="evidence" value="ECO:0007669"/>
    <property type="project" value="UniProtKB-ARBA"/>
</dbReference>
<gene>
    <name evidence="3" type="ORF">SLEP1_g4648</name>
</gene>
<evidence type="ECO:0000313" key="4">
    <source>
        <dbReference type="Proteomes" id="UP001054252"/>
    </source>
</evidence>
<keyword evidence="4" id="KW-1185">Reference proteome</keyword>
<reference evidence="3 4" key="1">
    <citation type="journal article" date="2021" name="Commun. Biol.">
        <title>The genome of Shorea leprosula (Dipterocarpaceae) highlights the ecological relevance of drought in aseasonal tropical rainforests.</title>
        <authorList>
            <person name="Ng K.K.S."/>
            <person name="Kobayashi M.J."/>
            <person name="Fawcett J.A."/>
            <person name="Hatakeyama M."/>
            <person name="Paape T."/>
            <person name="Ng C.H."/>
            <person name="Ang C.C."/>
            <person name="Tnah L.H."/>
            <person name="Lee C.T."/>
            <person name="Nishiyama T."/>
            <person name="Sese J."/>
            <person name="O'Brien M.J."/>
            <person name="Copetti D."/>
            <person name="Mohd Noor M.I."/>
            <person name="Ong R.C."/>
            <person name="Putra M."/>
            <person name="Sireger I.Z."/>
            <person name="Indrioko S."/>
            <person name="Kosugi Y."/>
            <person name="Izuno A."/>
            <person name="Isagi Y."/>
            <person name="Lee S.L."/>
            <person name="Shimizu K.K."/>
        </authorList>
    </citation>
    <scope>NUCLEOTIDE SEQUENCE [LARGE SCALE GENOMIC DNA]</scope>
    <source>
        <strain evidence="3">214</strain>
    </source>
</reference>
<dbReference type="Pfam" id="PF06722">
    <property type="entry name" value="EryCIII-like_C"/>
    <property type="match status" value="1"/>
</dbReference>
<protein>
    <recommendedName>
        <fullName evidence="2">Erythromycin biosynthesis protein CIII-like C-terminal domain-containing protein</fullName>
    </recommendedName>
</protein>
<accession>A0AAV5HZU9</accession>
<dbReference type="PANTHER" id="PTHR48050">
    <property type="entry name" value="STEROL 3-BETA-GLUCOSYLTRANSFERASE"/>
    <property type="match status" value="1"/>
</dbReference>
<evidence type="ECO:0000256" key="1">
    <source>
        <dbReference type="ARBA" id="ARBA00022679"/>
    </source>
</evidence>
<dbReference type="InterPro" id="IPR010610">
    <property type="entry name" value="EryCIII-like_C"/>
</dbReference>
<organism evidence="3 4">
    <name type="scientific">Rubroshorea leprosula</name>
    <dbReference type="NCBI Taxonomy" id="152421"/>
    <lineage>
        <taxon>Eukaryota</taxon>
        <taxon>Viridiplantae</taxon>
        <taxon>Streptophyta</taxon>
        <taxon>Embryophyta</taxon>
        <taxon>Tracheophyta</taxon>
        <taxon>Spermatophyta</taxon>
        <taxon>Magnoliopsida</taxon>
        <taxon>eudicotyledons</taxon>
        <taxon>Gunneridae</taxon>
        <taxon>Pentapetalae</taxon>
        <taxon>rosids</taxon>
        <taxon>malvids</taxon>
        <taxon>Malvales</taxon>
        <taxon>Dipterocarpaceae</taxon>
        <taxon>Rubroshorea</taxon>
    </lineage>
</organism>
<dbReference type="InterPro" id="IPR002213">
    <property type="entry name" value="UDP_glucos_trans"/>
</dbReference>
<comment type="caution">
    <text evidence="3">The sequence shown here is derived from an EMBL/GenBank/DDBJ whole genome shotgun (WGS) entry which is preliminary data.</text>
</comment>
<proteinExistence type="predicted"/>
<evidence type="ECO:0000259" key="2">
    <source>
        <dbReference type="Pfam" id="PF06722"/>
    </source>
</evidence>
<dbReference type="EMBL" id="BPVZ01000004">
    <property type="protein sequence ID" value="GKU90684.1"/>
    <property type="molecule type" value="Genomic_DNA"/>
</dbReference>
<evidence type="ECO:0000313" key="3">
    <source>
        <dbReference type="EMBL" id="GKU90684.1"/>
    </source>
</evidence>
<dbReference type="FunFam" id="3.40.50.2000:FF:000009">
    <property type="entry name" value="Sterol 3-beta-glucosyltransferase UGT80A2"/>
    <property type="match status" value="1"/>
</dbReference>
<name>A0AAV5HZU9_9ROSI</name>
<dbReference type="Proteomes" id="UP001054252">
    <property type="component" value="Unassembled WGS sequence"/>
</dbReference>
<dbReference type="SUPFAM" id="SSF53756">
    <property type="entry name" value="UDP-Glycosyltransferase/glycogen phosphorylase"/>
    <property type="match status" value="1"/>
</dbReference>
<dbReference type="InterPro" id="IPR050426">
    <property type="entry name" value="Glycosyltransferase_28"/>
</dbReference>
<dbReference type="PANTHER" id="PTHR48050:SF16">
    <property type="entry name" value="STEROL 3-BETA-GLUCOSYLTRANSFERASE UGT80B1"/>
    <property type="match status" value="1"/>
</dbReference>
<dbReference type="CDD" id="cd03784">
    <property type="entry name" value="GT1_Gtf-like"/>
    <property type="match status" value="1"/>
</dbReference>
<dbReference type="Gene3D" id="3.40.50.2000">
    <property type="entry name" value="Glycogen Phosphorylase B"/>
    <property type="match status" value="1"/>
</dbReference>
<sequence length="176" mass="19401">MSFNCLSGKLTTKSSQYEVTEVPENVFLLEDCPHDWLFPQCSAVVHHGGAGTTATGLKAGCPTTIVPFFGDQFFWGDRVHQKGLGPEPIPISQLNVENLSNAIRFMLQPEVKSQAMELAKLIQNEDGVAAAVDAFHRHLPSELPLPTAPAEEVDHPNLLQWFFAQIGEWCWTVCGL</sequence>
<keyword evidence="1" id="KW-0808">Transferase</keyword>
<dbReference type="AlphaFoldDB" id="A0AAV5HZU9"/>
<feature type="domain" description="Erythromycin biosynthesis protein CIII-like C-terminal" evidence="2">
    <location>
        <begin position="15"/>
        <end position="119"/>
    </location>
</feature>